<feature type="transmembrane region" description="Helical" evidence="8">
    <location>
        <begin position="137"/>
        <end position="155"/>
    </location>
</feature>
<comment type="subcellular location">
    <subcellularLocation>
        <location evidence="1">Membrane</location>
        <topology evidence="1">Multi-pass membrane protein</topology>
    </subcellularLocation>
</comment>
<evidence type="ECO:0000256" key="6">
    <source>
        <dbReference type="ARBA" id="ARBA00023170"/>
    </source>
</evidence>
<keyword evidence="7" id="KW-0807">Transducer</keyword>
<accession>A0AA36HB27</accession>
<dbReference type="PROSITE" id="PS50262">
    <property type="entry name" value="G_PROTEIN_RECEP_F1_2"/>
    <property type="match status" value="1"/>
</dbReference>
<evidence type="ECO:0000256" key="2">
    <source>
        <dbReference type="ARBA" id="ARBA00022692"/>
    </source>
</evidence>
<dbReference type="PANTHER" id="PTHR24243">
    <property type="entry name" value="G-PROTEIN COUPLED RECEPTOR"/>
    <property type="match status" value="1"/>
</dbReference>
<dbReference type="AlphaFoldDB" id="A0AA36HB27"/>
<evidence type="ECO:0000313" key="11">
    <source>
        <dbReference type="Proteomes" id="UP001176961"/>
    </source>
</evidence>
<dbReference type="Proteomes" id="UP001176961">
    <property type="component" value="Unassembled WGS sequence"/>
</dbReference>
<keyword evidence="4" id="KW-0297">G-protein coupled receptor</keyword>
<evidence type="ECO:0000256" key="8">
    <source>
        <dbReference type="SAM" id="Phobius"/>
    </source>
</evidence>
<dbReference type="GO" id="GO:0005886">
    <property type="term" value="C:plasma membrane"/>
    <property type="evidence" value="ECO:0007669"/>
    <property type="project" value="TreeGrafter"/>
</dbReference>
<keyword evidence="3 8" id="KW-1133">Transmembrane helix</keyword>
<evidence type="ECO:0000256" key="7">
    <source>
        <dbReference type="ARBA" id="ARBA00023224"/>
    </source>
</evidence>
<keyword evidence="6" id="KW-0675">Receptor</keyword>
<reference evidence="10" key="1">
    <citation type="submission" date="2023-07" db="EMBL/GenBank/DDBJ databases">
        <authorList>
            <consortium name="CYATHOMIX"/>
        </authorList>
    </citation>
    <scope>NUCLEOTIDE SEQUENCE</scope>
    <source>
        <strain evidence="10">N/A</strain>
    </source>
</reference>
<gene>
    <name evidence="10" type="ORF">CYNAS_LOCUS19417</name>
</gene>
<dbReference type="PRINTS" id="PR00237">
    <property type="entry name" value="GPCRRHODOPSN"/>
</dbReference>
<feature type="domain" description="G-protein coupled receptors family 1 profile" evidence="9">
    <location>
        <begin position="70"/>
        <end position="202"/>
    </location>
</feature>
<evidence type="ECO:0000259" key="9">
    <source>
        <dbReference type="PROSITE" id="PS50262"/>
    </source>
</evidence>
<dbReference type="InterPro" id="IPR000276">
    <property type="entry name" value="GPCR_Rhodpsn"/>
</dbReference>
<dbReference type="InterPro" id="IPR017452">
    <property type="entry name" value="GPCR_Rhodpsn_7TM"/>
</dbReference>
<feature type="transmembrane region" description="Helical" evidence="8">
    <location>
        <begin position="84"/>
        <end position="104"/>
    </location>
</feature>
<evidence type="ECO:0000256" key="5">
    <source>
        <dbReference type="ARBA" id="ARBA00023136"/>
    </source>
</evidence>
<dbReference type="GO" id="GO:0008188">
    <property type="term" value="F:neuropeptide receptor activity"/>
    <property type="evidence" value="ECO:0007669"/>
    <property type="project" value="TreeGrafter"/>
</dbReference>
<evidence type="ECO:0000256" key="4">
    <source>
        <dbReference type="ARBA" id="ARBA00023040"/>
    </source>
</evidence>
<name>A0AA36HB27_CYLNA</name>
<dbReference type="PANTHER" id="PTHR24243:SF208">
    <property type="entry name" value="PYROKININ-1 RECEPTOR"/>
    <property type="match status" value="1"/>
</dbReference>
<keyword evidence="11" id="KW-1185">Reference proteome</keyword>
<evidence type="ECO:0000256" key="1">
    <source>
        <dbReference type="ARBA" id="ARBA00004141"/>
    </source>
</evidence>
<protein>
    <recommendedName>
        <fullName evidence="9">G-protein coupled receptors family 1 profile domain-containing protein</fullName>
    </recommendedName>
</protein>
<feature type="transmembrane region" description="Helical" evidence="8">
    <location>
        <begin position="181"/>
        <end position="202"/>
    </location>
</feature>
<sequence length="228" mass="26065">MLCSPVQYEIENITAYMLDMKSSQCRSAPTPSTFKPEFLFTSKVQRVPLPEWGVGQIWTSSISDDNETICGTEFCDWDNSNKGLHYHCTGFGFVLVYLIPLILVTGMHFDIAKRIAPPDLLKCKHCIDEQTKASRNVFNMLVSITVCFFVFWLPFHMQRLLSLILKYHGGEENPSIKTAHYIFHSISGCCFYLNCAANPFLFNMFSDSFRKASVSTGKRLVKKIQSIW</sequence>
<keyword evidence="2 8" id="KW-0812">Transmembrane</keyword>
<dbReference type="SUPFAM" id="SSF81321">
    <property type="entry name" value="Family A G protein-coupled receptor-like"/>
    <property type="match status" value="1"/>
</dbReference>
<dbReference type="Gene3D" id="1.20.1070.10">
    <property type="entry name" value="Rhodopsin 7-helix transmembrane proteins"/>
    <property type="match status" value="1"/>
</dbReference>
<proteinExistence type="predicted"/>
<dbReference type="Pfam" id="PF00001">
    <property type="entry name" value="7tm_1"/>
    <property type="match status" value="1"/>
</dbReference>
<keyword evidence="5 8" id="KW-0472">Membrane</keyword>
<evidence type="ECO:0000256" key="3">
    <source>
        <dbReference type="ARBA" id="ARBA00022989"/>
    </source>
</evidence>
<evidence type="ECO:0000313" key="10">
    <source>
        <dbReference type="EMBL" id="CAJ0607434.1"/>
    </source>
</evidence>
<comment type="caution">
    <text evidence="10">The sequence shown here is derived from an EMBL/GenBank/DDBJ whole genome shotgun (WGS) entry which is preliminary data.</text>
</comment>
<dbReference type="EMBL" id="CATQJL010000316">
    <property type="protein sequence ID" value="CAJ0607434.1"/>
    <property type="molecule type" value="Genomic_DNA"/>
</dbReference>
<organism evidence="10 11">
    <name type="scientific">Cylicocyclus nassatus</name>
    <name type="common">Nematode worm</name>
    <dbReference type="NCBI Taxonomy" id="53992"/>
    <lineage>
        <taxon>Eukaryota</taxon>
        <taxon>Metazoa</taxon>
        <taxon>Ecdysozoa</taxon>
        <taxon>Nematoda</taxon>
        <taxon>Chromadorea</taxon>
        <taxon>Rhabditida</taxon>
        <taxon>Rhabditina</taxon>
        <taxon>Rhabditomorpha</taxon>
        <taxon>Strongyloidea</taxon>
        <taxon>Strongylidae</taxon>
        <taxon>Cylicocyclus</taxon>
    </lineage>
</organism>